<protein>
    <submittedName>
        <fullName evidence="8">Uncharacterized protein</fullName>
    </submittedName>
</protein>
<comment type="subcellular location">
    <subcellularLocation>
        <location evidence="2">Cytoplasm</location>
    </subcellularLocation>
    <subcellularLocation>
        <location evidence="1">Nucleus</location>
    </subcellularLocation>
</comment>
<gene>
    <name evidence="8" type="ORF">MPSI1_002299</name>
</gene>
<evidence type="ECO:0000313" key="8">
    <source>
        <dbReference type="EMBL" id="WFD43636.1"/>
    </source>
</evidence>
<evidence type="ECO:0000256" key="2">
    <source>
        <dbReference type="ARBA" id="ARBA00004496"/>
    </source>
</evidence>
<comment type="similarity">
    <text evidence="3">Belongs to the exportin family.</text>
</comment>
<dbReference type="GO" id="GO:0005049">
    <property type="term" value="F:nuclear export signal receptor activity"/>
    <property type="evidence" value="ECO:0007669"/>
    <property type="project" value="InterPro"/>
</dbReference>
<sequence length="1163" mass="127924">MSSEAWEPWQDGQNSEVVAVSYESVQEACRVVGIGQNATAEAILLKFSQSPTLLLDAQNLLSSTQDPQVVFHVLGAILKRLPSLLYKDDQTDTLDGLLAMRDWLLSYSTRSQHLAFIQNRLAHTIVCLTKCSTQILQVDPIMYLANFAAAQISSNENTGMGLQLVVAITEDFSIRSRNADELKLGLSSEVHVWCHAVLQMYAMQSLISAVLSALNNSLHNEELLLPAAQATYASLSWDWNTTLTDQESSISLDQLRNILQSDHSPQQATTSRIPAAFAHLLTSAELPTLLNDAAHQALRIAQTDPSRTWAKRRAYRDLRSSMLLVAAYESSDLEKQQWIQQRVALVQVLCDQTQDASIQIAQATSAASIERYLDELRFLSQLSTKLVSGPSCDFLLAPDTSELQRFLHALASLTQTTLETSLEKLPTATDLEPEMLSEAETLLSDVLALWRSLLYSMSMSEPSGVLNAIQAHIRDHVVSLYFSKRLQYAALNLDHIDEVREEDIDDFQLYEDQLTWYAALARSCLDYIMPSLSTTLNELHNSLESVPNDATWEQLHWVSLIGAYLVADPAVAEEPSVPREVINASSSTQEALLGFLHASTLVILPSLLRHGPTELNAASPQVITTLLKFTARWIPTYLLRSEDTAIVQPLKGDAGEQVLDSILSSLQTAMDVWRSDSDVLIATSAVLEALANSPGAMSRLLSRSSTNVLLQTTLSSLESFPDIVHKFLIRAFVKCLNRAQDSYQLGAEEARSLYYPLILNAVHIRMQSARNAAASNQIPSILSAFSLVETMADNIDAYISRNVLTRLQTELPVIVEISRSSASDCVVLKSALNTSKALAQSLEDGIDAHEYGNLVDAVCTLLHLSLPALQDSSDDPTTLLVSYLETTQALLQLSPSDNDQSCRTSAELPIKAWLFAVNGYTSETLRDLPAKEVLVKSTTALLLNCDLNRHIPAQHLVCESLSPLDLLDEPNANLFSVKSQDLVEVLLRCTSLCFGSSDTTTEALVAAMPPALDRFLAPLTLANSGQFYSPFLQRVLDGLAWDLIRALLLKPLHLPTLSALLLALRTVTLTRVHPYWPDGQASYSASIQQACQEQKTLSTPLLVTTVSTLLQQILDSRPADPDPTLPTALAARLVAKQEKSIVTNLCRTLRPVVLHARGTLCIY</sequence>
<dbReference type="EMBL" id="CP118377">
    <property type="protein sequence ID" value="WFD43636.1"/>
    <property type="molecule type" value="Genomic_DNA"/>
</dbReference>
<evidence type="ECO:0000256" key="3">
    <source>
        <dbReference type="ARBA" id="ARBA00009466"/>
    </source>
</evidence>
<dbReference type="GO" id="GO:0006611">
    <property type="term" value="P:protein export from nucleus"/>
    <property type="evidence" value="ECO:0007669"/>
    <property type="project" value="TreeGrafter"/>
</dbReference>
<evidence type="ECO:0000256" key="6">
    <source>
        <dbReference type="ARBA" id="ARBA00022927"/>
    </source>
</evidence>
<evidence type="ECO:0000256" key="5">
    <source>
        <dbReference type="ARBA" id="ARBA00022490"/>
    </source>
</evidence>
<dbReference type="AlphaFoldDB" id="A0AAF0JKV1"/>
<keyword evidence="9" id="KW-1185">Reference proteome</keyword>
<dbReference type="GO" id="GO:0005643">
    <property type="term" value="C:nuclear pore"/>
    <property type="evidence" value="ECO:0007669"/>
    <property type="project" value="TreeGrafter"/>
</dbReference>
<name>A0AAF0JKV1_9BASI</name>
<dbReference type="PANTHER" id="PTHR12596">
    <property type="entry name" value="EXPORTIN 4,7-RELATED"/>
    <property type="match status" value="1"/>
</dbReference>
<proteinExistence type="inferred from homology"/>
<dbReference type="PANTHER" id="PTHR12596:SF1">
    <property type="entry name" value="EXPORTIN-4"/>
    <property type="match status" value="1"/>
</dbReference>
<dbReference type="InterPro" id="IPR016024">
    <property type="entry name" value="ARM-type_fold"/>
</dbReference>
<keyword evidence="4" id="KW-0813">Transport</keyword>
<accession>A0AAF0JKV1</accession>
<keyword evidence="5" id="KW-0963">Cytoplasm</keyword>
<dbReference type="InterPro" id="IPR044189">
    <property type="entry name" value="XPO4/7-like"/>
</dbReference>
<organism evidence="8 9">
    <name type="scientific">Malassezia psittaci</name>
    <dbReference type="NCBI Taxonomy" id="1821823"/>
    <lineage>
        <taxon>Eukaryota</taxon>
        <taxon>Fungi</taxon>
        <taxon>Dikarya</taxon>
        <taxon>Basidiomycota</taxon>
        <taxon>Ustilaginomycotina</taxon>
        <taxon>Malasseziomycetes</taxon>
        <taxon>Malasseziales</taxon>
        <taxon>Malasseziaceae</taxon>
        <taxon>Malassezia</taxon>
    </lineage>
</organism>
<evidence type="ECO:0000256" key="1">
    <source>
        <dbReference type="ARBA" id="ARBA00004123"/>
    </source>
</evidence>
<evidence type="ECO:0000313" key="9">
    <source>
        <dbReference type="Proteomes" id="UP001214628"/>
    </source>
</evidence>
<reference evidence="8" key="1">
    <citation type="submission" date="2023-02" db="EMBL/GenBank/DDBJ databases">
        <title>Mating type loci evolution in Malassezia.</title>
        <authorList>
            <person name="Coelho M.A."/>
        </authorList>
    </citation>
    <scope>NUCLEOTIDE SEQUENCE</scope>
    <source>
        <strain evidence="8">CBS 14136</strain>
    </source>
</reference>
<keyword evidence="7" id="KW-0539">Nucleus</keyword>
<dbReference type="Proteomes" id="UP001214628">
    <property type="component" value="Chromosome 3"/>
</dbReference>
<dbReference type="GO" id="GO:0005737">
    <property type="term" value="C:cytoplasm"/>
    <property type="evidence" value="ECO:0007669"/>
    <property type="project" value="UniProtKB-SubCell"/>
</dbReference>
<evidence type="ECO:0000256" key="7">
    <source>
        <dbReference type="ARBA" id="ARBA00023242"/>
    </source>
</evidence>
<evidence type="ECO:0000256" key="4">
    <source>
        <dbReference type="ARBA" id="ARBA00022448"/>
    </source>
</evidence>
<dbReference type="SUPFAM" id="SSF48371">
    <property type="entry name" value="ARM repeat"/>
    <property type="match status" value="1"/>
</dbReference>
<keyword evidence="6" id="KW-0653">Protein transport</keyword>